<accession>A0ABR2LMM7</accession>
<comment type="caution">
    <text evidence="1">The sequence shown here is derived from an EMBL/GenBank/DDBJ whole genome shotgun (WGS) entry which is preliminary data.</text>
</comment>
<keyword evidence="2" id="KW-1185">Reference proteome</keyword>
<organism evidence="1 2">
    <name type="scientific">Platanthera guangdongensis</name>
    <dbReference type="NCBI Taxonomy" id="2320717"/>
    <lineage>
        <taxon>Eukaryota</taxon>
        <taxon>Viridiplantae</taxon>
        <taxon>Streptophyta</taxon>
        <taxon>Embryophyta</taxon>
        <taxon>Tracheophyta</taxon>
        <taxon>Spermatophyta</taxon>
        <taxon>Magnoliopsida</taxon>
        <taxon>Liliopsida</taxon>
        <taxon>Asparagales</taxon>
        <taxon>Orchidaceae</taxon>
        <taxon>Orchidoideae</taxon>
        <taxon>Orchideae</taxon>
        <taxon>Orchidinae</taxon>
        <taxon>Platanthera</taxon>
    </lineage>
</organism>
<name>A0ABR2LMM7_9ASPA</name>
<reference evidence="1 2" key="1">
    <citation type="journal article" date="2022" name="Nat. Plants">
        <title>Genomes of leafy and leafless Platanthera orchids illuminate the evolution of mycoheterotrophy.</title>
        <authorList>
            <person name="Li M.H."/>
            <person name="Liu K.W."/>
            <person name="Li Z."/>
            <person name="Lu H.C."/>
            <person name="Ye Q.L."/>
            <person name="Zhang D."/>
            <person name="Wang J.Y."/>
            <person name="Li Y.F."/>
            <person name="Zhong Z.M."/>
            <person name="Liu X."/>
            <person name="Yu X."/>
            <person name="Liu D.K."/>
            <person name="Tu X.D."/>
            <person name="Liu B."/>
            <person name="Hao Y."/>
            <person name="Liao X.Y."/>
            <person name="Jiang Y.T."/>
            <person name="Sun W.H."/>
            <person name="Chen J."/>
            <person name="Chen Y.Q."/>
            <person name="Ai Y."/>
            <person name="Zhai J.W."/>
            <person name="Wu S.S."/>
            <person name="Zhou Z."/>
            <person name="Hsiao Y.Y."/>
            <person name="Wu W.L."/>
            <person name="Chen Y.Y."/>
            <person name="Lin Y.F."/>
            <person name="Hsu J.L."/>
            <person name="Li C.Y."/>
            <person name="Wang Z.W."/>
            <person name="Zhao X."/>
            <person name="Zhong W.Y."/>
            <person name="Ma X.K."/>
            <person name="Ma L."/>
            <person name="Huang J."/>
            <person name="Chen G.Z."/>
            <person name="Huang M.Z."/>
            <person name="Huang L."/>
            <person name="Peng D.H."/>
            <person name="Luo Y.B."/>
            <person name="Zou S.Q."/>
            <person name="Chen S.P."/>
            <person name="Lan S."/>
            <person name="Tsai W.C."/>
            <person name="Van de Peer Y."/>
            <person name="Liu Z.J."/>
        </authorList>
    </citation>
    <scope>NUCLEOTIDE SEQUENCE [LARGE SCALE GENOMIC DNA]</scope>
    <source>
        <strain evidence="1">Lor288</strain>
    </source>
</reference>
<protein>
    <submittedName>
        <fullName evidence="1">Uncharacterized protein</fullName>
    </submittedName>
</protein>
<evidence type="ECO:0000313" key="1">
    <source>
        <dbReference type="EMBL" id="KAK8943789.1"/>
    </source>
</evidence>
<dbReference type="EMBL" id="JBBWWR010000018">
    <property type="protein sequence ID" value="KAK8943789.1"/>
    <property type="molecule type" value="Genomic_DNA"/>
</dbReference>
<gene>
    <name evidence="1" type="ORF">KSP40_PGU004634</name>
</gene>
<sequence length="109" mass="11844">MDSLMDSMGTTTTAVRDDFVGTWKVGDSLTYVDMIANPEVADIFRMRAENVDIPDDVAEYIVDCADDDTGYKDIVVFETLASEVVAKDEAQSLVVPGANTSKVPFLEIG</sequence>
<dbReference type="Proteomes" id="UP001412067">
    <property type="component" value="Unassembled WGS sequence"/>
</dbReference>
<proteinExistence type="predicted"/>
<evidence type="ECO:0000313" key="2">
    <source>
        <dbReference type="Proteomes" id="UP001412067"/>
    </source>
</evidence>